<keyword evidence="2" id="KW-1185">Reference proteome</keyword>
<proteinExistence type="predicted"/>
<gene>
    <name evidence="1" type="ORF">FBU59_002200</name>
</gene>
<name>A0ACC1JBS7_9FUNG</name>
<organism evidence="1 2">
    <name type="scientific">Linderina macrospora</name>
    <dbReference type="NCBI Taxonomy" id="4868"/>
    <lineage>
        <taxon>Eukaryota</taxon>
        <taxon>Fungi</taxon>
        <taxon>Fungi incertae sedis</taxon>
        <taxon>Zoopagomycota</taxon>
        <taxon>Kickxellomycotina</taxon>
        <taxon>Kickxellomycetes</taxon>
        <taxon>Kickxellales</taxon>
        <taxon>Kickxellaceae</taxon>
        <taxon>Linderina</taxon>
    </lineage>
</organism>
<evidence type="ECO:0000313" key="1">
    <source>
        <dbReference type="EMBL" id="KAJ1945827.1"/>
    </source>
</evidence>
<reference evidence="1" key="1">
    <citation type="submission" date="2022-07" db="EMBL/GenBank/DDBJ databases">
        <title>Phylogenomic reconstructions and comparative analyses of Kickxellomycotina fungi.</title>
        <authorList>
            <person name="Reynolds N.K."/>
            <person name="Stajich J.E."/>
            <person name="Barry K."/>
            <person name="Grigoriev I.V."/>
            <person name="Crous P."/>
            <person name="Smith M.E."/>
        </authorList>
    </citation>
    <scope>NUCLEOTIDE SEQUENCE</scope>
    <source>
        <strain evidence="1">NRRL 5244</strain>
    </source>
</reference>
<accession>A0ACC1JBS7</accession>
<feature type="non-terminal residue" evidence="1">
    <location>
        <position position="1"/>
    </location>
</feature>
<protein>
    <submittedName>
        <fullName evidence="1">Uncharacterized protein</fullName>
    </submittedName>
</protein>
<dbReference type="Proteomes" id="UP001150603">
    <property type="component" value="Unassembled WGS sequence"/>
</dbReference>
<comment type="caution">
    <text evidence="1">The sequence shown here is derived from an EMBL/GenBank/DDBJ whole genome shotgun (WGS) entry which is preliminary data.</text>
</comment>
<sequence>GYKNQTQLETLETEQETVSRRIRESKERQQKLKRLLEARQKAVVVEAQKAREWTRNSEIIGKKTEEYRQRLGVLKDSAVDVRRRGVEFQQIKQLDAAVNELAMAVNAKRQAHSSYSELPPDTKLAWIRLEEARQALMQLQAECERAAERAYDS</sequence>
<evidence type="ECO:0000313" key="2">
    <source>
        <dbReference type="Proteomes" id="UP001150603"/>
    </source>
</evidence>
<dbReference type="EMBL" id="JANBPW010001165">
    <property type="protein sequence ID" value="KAJ1945827.1"/>
    <property type="molecule type" value="Genomic_DNA"/>
</dbReference>